<dbReference type="Proteomes" id="UP000030134">
    <property type="component" value="Unassembled WGS sequence"/>
</dbReference>
<comment type="caution">
    <text evidence="2">The sequence shown here is derived from an EMBL/GenBank/DDBJ whole genome shotgun (WGS) entry which is preliminary data.</text>
</comment>
<dbReference type="Pfam" id="PF07876">
    <property type="entry name" value="Dabb"/>
    <property type="match status" value="1"/>
</dbReference>
<dbReference type="SMART" id="SM00886">
    <property type="entry name" value="Dabb"/>
    <property type="match status" value="1"/>
</dbReference>
<organism evidence="2 3">
    <name type="scientific">Porphyromonas gingivicanis</name>
    <dbReference type="NCBI Taxonomy" id="266762"/>
    <lineage>
        <taxon>Bacteria</taxon>
        <taxon>Pseudomonadati</taxon>
        <taxon>Bacteroidota</taxon>
        <taxon>Bacteroidia</taxon>
        <taxon>Bacteroidales</taxon>
        <taxon>Porphyromonadaceae</taxon>
        <taxon>Porphyromonas</taxon>
    </lineage>
</organism>
<dbReference type="InterPro" id="IPR013097">
    <property type="entry name" value="Dabb"/>
</dbReference>
<sequence length="100" mass="11373">MIRHIVIFSLEGFSSAQEAEQHLLKIKEALEGLPKTIEALDAMKVELNTNPKEGYGFMLEAHLPNWESIGLYAHHPDHEKVVQSLIAPYKKNRACIDFEC</sequence>
<dbReference type="STRING" id="266762.HQ36_02705"/>
<dbReference type="SUPFAM" id="SSF54909">
    <property type="entry name" value="Dimeric alpha+beta barrel"/>
    <property type="match status" value="1"/>
</dbReference>
<dbReference type="PROSITE" id="PS51502">
    <property type="entry name" value="S_R_A_B_BARREL"/>
    <property type="match status" value="1"/>
</dbReference>
<evidence type="ECO:0000313" key="3">
    <source>
        <dbReference type="Proteomes" id="UP000030134"/>
    </source>
</evidence>
<reference evidence="2 3" key="1">
    <citation type="submission" date="2014-08" db="EMBL/GenBank/DDBJ databases">
        <title>Porphyromonas gingivicanis strain:COT-022_OH1391 Genome sequencing.</title>
        <authorList>
            <person name="Wallis C."/>
            <person name="Deusch O."/>
            <person name="O'Flynn C."/>
            <person name="Davis I."/>
            <person name="Jospin G."/>
            <person name="Darling A.E."/>
            <person name="Coil D.A."/>
            <person name="Alexiev A."/>
            <person name="Horsfall A."/>
            <person name="Kirkwood N."/>
            <person name="Harris S."/>
            <person name="Eisen J.A."/>
        </authorList>
    </citation>
    <scope>NUCLEOTIDE SEQUENCE [LARGE SCALE GENOMIC DNA]</scope>
    <source>
        <strain evidence="3">COT-022 OH1391</strain>
    </source>
</reference>
<dbReference type="PANTHER" id="PTHR37832">
    <property type="entry name" value="BLL2683 PROTEIN"/>
    <property type="match status" value="1"/>
</dbReference>
<dbReference type="RefSeq" id="WP_036883285.1">
    <property type="nucleotide sequence ID" value="NZ_JQZW01000007.1"/>
</dbReference>
<keyword evidence="3" id="KW-1185">Reference proteome</keyword>
<evidence type="ECO:0000259" key="1">
    <source>
        <dbReference type="PROSITE" id="PS51502"/>
    </source>
</evidence>
<dbReference type="Gene3D" id="3.30.70.100">
    <property type="match status" value="1"/>
</dbReference>
<dbReference type="AlphaFoldDB" id="A0A0A2G542"/>
<feature type="domain" description="Stress-response A/B barrel" evidence="1">
    <location>
        <begin position="2"/>
        <end position="98"/>
    </location>
</feature>
<dbReference type="InterPro" id="IPR011008">
    <property type="entry name" value="Dimeric_a/b-barrel"/>
</dbReference>
<name>A0A0A2G542_9PORP</name>
<evidence type="ECO:0000313" key="2">
    <source>
        <dbReference type="EMBL" id="KGN98341.1"/>
    </source>
</evidence>
<gene>
    <name evidence="2" type="ORF">HQ36_02705</name>
</gene>
<accession>A0A0A2G542</accession>
<protein>
    <submittedName>
        <fullName evidence="2">Stress responsive protein</fullName>
    </submittedName>
</protein>
<dbReference type="PANTHER" id="PTHR37832:SF1">
    <property type="entry name" value="STRESS-RESPONSE A_B BARREL DOMAIN-CONTAINING PROTEIN"/>
    <property type="match status" value="1"/>
</dbReference>
<dbReference type="EMBL" id="JQZW01000007">
    <property type="protein sequence ID" value="KGN98341.1"/>
    <property type="molecule type" value="Genomic_DNA"/>
</dbReference>
<dbReference type="OrthoDB" id="9808130at2"/>
<proteinExistence type="predicted"/>
<dbReference type="eggNOG" id="ENOG5032YCK">
    <property type="taxonomic scope" value="Bacteria"/>
</dbReference>